<name>A0A6A5WRC1_9PLEO</name>
<organism evidence="1 2">
    <name type="scientific">Amniculicola lignicola CBS 123094</name>
    <dbReference type="NCBI Taxonomy" id="1392246"/>
    <lineage>
        <taxon>Eukaryota</taxon>
        <taxon>Fungi</taxon>
        <taxon>Dikarya</taxon>
        <taxon>Ascomycota</taxon>
        <taxon>Pezizomycotina</taxon>
        <taxon>Dothideomycetes</taxon>
        <taxon>Pleosporomycetidae</taxon>
        <taxon>Pleosporales</taxon>
        <taxon>Amniculicolaceae</taxon>
        <taxon>Amniculicola</taxon>
    </lineage>
</organism>
<dbReference type="Proteomes" id="UP000799779">
    <property type="component" value="Unassembled WGS sequence"/>
</dbReference>
<evidence type="ECO:0008006" key="3">
    <source>
        <dbReference type="Google" id="ProtNLM"/>
    </source>
</evidence>
<dbReference type="AlphaFoldDB" id="A0A6A5WRC1"/>
<gene>
    <name evidence="1" type="ORF">P154DRAFT_590681</name>
</gene>
<accession>A0A6A5WRC1</accession>
<dbReference type="EMBL" id="ML977572">
    <property type="protein sequence ID" value="KAF2003474.1"/>
    <property type="molecule type" value="Genomic_DNA"/>
</dbReference>
<keyword evidence="2" id="KW-1185">Reference proteome</keyword>
<sequence>MREQYRQMMAEFTADDLVFLDESIFNEKTGWWHYAYAPVGHGSRYFQSQGYFNYEEFIEWICKSLLPTLRTTYGNRPKVIVLNNVLIH</sequence>
<reference evidence="1" key="1">
    <citation type="journal article" date="2020" name="Stud. Mycol.">
        <title>101 Dothideomycetes genomes: a test case for predicting lifestyles and emergence of pathogens.</title>
        <authorList>
            <person name="Haridas S."/>
            <person name="Albert R."/>
            <person name="Binder M."/>
            <person name="Bloem J."/>
            <person name="Labutti K."/>
            <person name="Salamov A."/>
            <person name="Andreopoulos B."/>
            <person name="Baker S."/>
            <person name="Barry K."/>
            <person name="Bills G."/>
            <person name="Bluhm B."/>
            <person name="Cannon C."/>
            <person name="Castanera R."/>
            <person name="Culley D."/>
            <person name="Daum C."/>
            <person name="Ezra D."/>
            <person name="Gonzalez J."/>
            <person name="Henrissat B."/>
            <person name="Kuo A."/>
            <person name="Liang C."/>
            <person name="Lipzen A."/>
            <person name="Lutzoni F."/>
            <person name="Magnuson J."/>
            <person name="Mondo S."/>
            <person name="Nolan M."/>
            <person name="Ohm R."/>
            <person name="Pangilinan J."/>
            <person name="Park H.-J."/>
            <person name="Ramirez L."/>
            <person name="Alfaro M."/>
            <person name="Sun H."/>
            <person name="Tritt A."/>
            <person name="Yoshinaga Y."/>
            <person name="Zwiers L.-H."/>
            <person name="Turgeon B."/>
            <person name="Goodwin S."/>
            <person name="Spatafora J."/>
            <person name="Crous P."/>
            <person name="Grigoriev I."/>
        </authorList>
    </citation>
    <scope>NUCLEOTIDE SEQUENCE</scope>
    <source>
        <strain evidence="1">CBS 123094</strain>
    </source>
</reference>
<dbReference type="OrthoDB" id="3755005at2759"/>
<protein>
    <recommendedName>
        <fullName evidence="3">Tc1-like transposase DDE domain-containing protein</fullName>
    </recommendedName>
</protein>
<evidence type="ECO:0000313" key="1">
    <source>
        <dbReference type="EMBL" id="KAF2003474.1"/>
    </source>
</evidence>
<proteinExistence type="predicted"/>
<evidence type="ECO:0000313" key="2">
    <source>
        <dbReference type="Proteomes" id="UP000799779"/>
    </source>
</evidence>